<feature type="compositionally biased region" description="Basic and acidic residues" evidence="1">
    <location>
        <begin position="60"/>
        <end position="73"/>
    </location>
</feature>
<comment type="caution">
    <text evidence="2">The sequence shown here is derived from an EMBL/GenBank/DDBJ whole genome shotgun (WGS) entry which is preliminary data.</text>
</comment>
<dbReference type="EMBL" id="CBMI010004358">
    <property type="protein sequence ID" value="CEG05534.1"/>
    <property type="molecule type" value="Genomic_DNA"/>
</dbReference>
<reference evidence="2" key="1">
    <citation type="submission" date="2013-05" db="EMBL/GenBank/DDBJ databases">
        <title>Draft genome sequences of six wheat associated Fusarium spp. isolates.</title>
        <authorList>
            <person name="Moolhuijzen P.M."/>
            <person name="Manners J.M."/>
            <person name="Wilcox S."/>
            <person name="Bellgard M.I."/>
            <person name="Gardiner D.M."/>
        </authorList>
    </citation>
    <scope>NUCLEOTIDE SEQUENCE</scope>
    <source>
        <strain evidence="2">CS3069</strain>
    </source>
</reference>
<accession>A0A090MEL1</accession>
<sequence>MKLHFTSGKAFYTDVNHIPARTFGTPWPVRRTSSARGPPRLASRSITAAYNGLFGNPSKKGTEGRKGYDQDRYTDLSSSPDVYNILLIPC</sequence>
<proteinExistence type="predicted"/>
<name>A0A090MEL1_9HYPO</name>
<evidence type="ECO:0000313" key="2">
    <source>
        <dbReference type="EMBL" id="CEG05534.1"/>
    </source>
</evidence>
<evidence type="ECO:0000256" key="1">
    <source>
        <dbReference type="SAM" id="MobiDB-lite"/>
    </source>
</evidence>
<feature type="region of interest" description="Disordered" evidence="1">
    <location>
        <begin position="54"/>
        <end position="73"/>
    </location>
</feature>
<organism evidence="2">
    <name type="scientific">Fusarium clavum</name>
    <dbReference type="NCBI Taxonomy" id="2594811"/>
    <lineage>
        <taxon>Eukaryota</taxon>
        <taxon>Fungi</taxon>
        <taxon>Dikarya</taxon>
        <taxon>Ascomycota</taxon>
        <taxon>Pezizomycotina</taxon>
        <taxon>Sordariomycetes</taxon>
        <taxon>Hypocreomycetidae</taxon>
        <taxon>Hypocreales</taxon>
        <taxon>Nectriaceae</taxon>
        <taxon>Fusarium</taxon>
        <taxon>Fusarium incarnatum-equiseti species complex</taxon>
    </lineage>
</organism>
<protein>
    <submittedName>
        <fullName evidence="2">WGS project CBMI000000000 data, contig CS3069_c004360</fullName>
    </submittedName>
</protein>
<gene>
    <name evidence="2" type="ORF">BN850_0120440</name>
</gene>
<dbReference type="AlphaFoldDB" id="A0A090MEL1"/>